<organism evidence="2 3">
    <name type="scientific">Cryptosporangium minutisporangium</name>
    <dbReference type="NCBI Taxonomy" id="113569"/>
    <lineage>
        <taxon>Bacteria</taxon>
        <taxon>Bacillati</taxon>
        <taxon>Actinomycetota</taxon>
        <taxon>Actinomycetes</taxon>
        <taxon>Cryptosporangiales</taxon>
        <taxon>Cryptosporangiaceae</taxon>
        <taxon>Cryptosporangium</taxon>
    </lineage>
</organism>
<evidence type="ECO:0008006" key="4">
    <source>
        <dbReference type="Google" id="ProtNLM"/>
    </source>
</evidence>
<accession>A0ABP6SX96</accession>
<reference evidence="3" key="1">
    <citation type="journal article" date="2019" name="Int. J. Syst. Evol. Microbiol.">
        <title>The Global Catalogue of Microorganisms (GCM) 10K type strain sequencing project: providing services to taxonomists for standard genome sequencing and annotation.</title>
        <authorList>
            <consortium name="The Broad Institute Genomics Platform"/>
            <consortium name="The Broad Institute Genome Sequencing Center for Infectious Disease"/>
            <person name="Wu L."/>
            <person name="Ma J."/>
        </authorList>
    </citation>
    <scope>NUCLEOTIDE SEQUENCE [LARGE SCALE GENOMIC DNA]</scope>
    <source>
        <strain evidence="3">JCM 9458</strain>
    </source>
</reference>
<evidence type="ECO:0000313" key="2">
    <source>
        <dbReference type="EMBL" id="GAA3386451.1"/>
    </source>
</evidence>
<keyword evidence="1" id="KW-0732">Signal</keyword>
<protein>
    <recommendedName>
        <fullName evidence="4">Secreted protein</fullName>
    </recommendedName>
</protein>
<proteinExistence type="predicted"/>
<dbReference type="Proteomes" id="UP001501676">
    <property type="component" value="Unassembled WGS sequence"/>
</dbReference>
<feature type="chain" id="PRO_5046453158" description="Secreted protein" evidence="1">
    <location>
        <begin position="25"/>
        <end position="139"/>
    </location>
</feature>
<evidence type="ECO:0000256" key="1">
    <source>
        <dbReference type="SAM" id="SignalP"/>
    </source>
</evidence>
<evidence type="ECO:0000313" key="3">
    <source>
        <dbReference type="Proteomes" id="UP001501676"/>
    </source>
</evidence>
<sequence length="139" mass="14477">MVLVRIAAFAAGILLGVGTGTATAAEAADPVTFGVRYFAEGDSRQTYLFARQGGGLAGEAWLDSAAHDGRRARALAVCDRRSGDAPVNAVISVPDGRRITYSAPVGGGCFERVLGYPFFEWKLSVGVHSSGEVPPPPLI</sequence>
<dbReference type="EMBL" id="BAAAYN010000017">
    <property type="protein sequence ID" value="GAA3386451.1"/>
    <property type="molecule type" value="Genomic_DNA"/>
</dbReference>
<name>A0ABP6SX96_9ACTN</name>
<keyword evidence="3" id="KW-1185">Reference proteome</keyword>
<gene>
    <name evidence="2" type="ORF">GCM10020369_23790</name>
</gene>
<feature type="signal peptide" evidence="1">
    <location>
        <begin position="1"/>
        <end position="24"/>
    </location>
</feature>
<comment type="caution">
    <text evidence="2">The sequence shown here is derived from an EMBL/GenBank/DDBJ whole genome shotgun (WGS) entry which is preliminary data.</text>
</comment>